<dbReference type="OrthoDB" id="69641at2759"/>
<evidence type="ECO:0000256" key="1">
    <source>
        <dbReference type="ARBA" id="ARBA00007665"/>
    </source>
</evidence>
<evidence type="ECO:0000313" key="4">
    <source>
        <dbReference type="Proteomes" id="UP000054549"/>
    </source>
</evidence>
<proteinExistence type="inferred from homology"/>
<protein>
    <recommendedName>
        <fullName evidence="2">Impact N-terminal domain-containing protein</fullName>
    </recommendedName>
</protein>
<dbReference type="PROSITE" id="PS00910">
    <property type="entry name" value="UPF0029"/>
    <property type="match status" value="1"/>
</dbReference>
<reference evidence="3 4" key="1">
    <citation type="submission" date="2014-04" db="EMBL/GenBank/DDBJ databases">
        <title>Evolutionary Origins and Diversification of the Mycorrhizal Mutualists.</title>
        <authorList>
            <consortium name="DOE Joint Genome Institute"/>
            <consortium name="Mycorrhizal Genomics Consortium"/>
            <person name="Kohler A."/>
            <person name="Kuo A."/>
            <person name="Nagy L.G."/>
            <person name="Floudas D."/>
            <person name="Copeland A."/>
            <person name="Barry K.W."/>
            <person name="Cichocki N."/>
            <person name="Veneault-Fourrey C."/>
            <person name="LaButti K."/>
            <person name="Lindquist E.A."/>
            <person name="Lipzen A."/>
            <person name="Lundell T."/>
            <person name="Morin E."/>
            <person name="Murat C."/>
            <person name="Riley R."/>
            <person name="Ohm R."/>
            <person name="Sun H."/>
            <person name="Tunlid A."/>
            <person name="Henrissat B."/>
            <person name="Grigoriev I.V."/>
            <person name="Hibbett D.S."/>
            <person name="Martin F."/>
        </authorList>
    </citation>
    <scope>NUCLEOTIDE SEQUENCE [LARGE SCALE GENOMIC DNA]</scope>
    <source>
        <strain evidence="3 4">Koide BX008</strain>
    </source>
</reference>
<comment type="similarity">
    <text evidence="1">Belongs to the IMPACT family.</text>
</comment>
<organism evidence="3 4">
    <name type="scientific">Amanita muscaria (strain Koide BX008)</name>
    <dbReference type="NCBI Taxonomy" id="946122"/>
    <lineage>
        <taxon>Eukaryota</taxon>
        <taxon>Fungi</taxon>
        <taxon>Dikarya</taxon>
        <taxon>Basidiomycota</taxon>
        <taxon>Agaricomycotina</taxon>
        <taxon>Agaricomycetes</taxon>
        <taxon>Agaricomycetidae</taxon>
        <taxon>Agaricales</taxon>
        <taxon>Pluteineae</taxon>
        <taxon>Amanitaceae</taxon>
        <taxon>Amanita</taxon>
    </lineage>
</organism>
<dbReference type="GO" id="GO:0006446">
    <property type="term" value="P:regulation of translational initiation"/>
    <property type="evidence" value="ECO:0007669"/>
    <property type="project" value="TreeGrafter"/>
</dbReference>
<dbReference type="PANTHER" id="PTHR16301:SF25">
    <property type="entry name" value="PROTEIN IMPACT"/>
    <property type="match status" value="1"/>
</dbReference>
<dbReference type="InParanoid" id="A0A0C2SZ12"/>
<keyword evidence="4" id="KW-1185">Reference proteome</keyword>
<dbReference type="InterPro" id="IPR023582">
    <property type="entry name" value="Impact"/>
</dbReference>
<dbReference type="HOGENOM" id="CLU_075864_0_0_1"/>
<dbReference type="STRING" id="946122.A0A0C2SZ12"/>
<name>A0A0C2SZ12_AMAMK</name>
<dbReference type="InterPro" id="IPR020569">
    <property type="entry name" value="UPF0029_Impact_CS"/>
</dbReference>
<dbReference type="AlphaFoldDB" id="A0A0C2SZ12"/>
<dbReference type="Proteomes" id="UP000054549">
    <property type="component" value="Unassembled WGS sequence"/>
</dbReference>
<dbReference type="GO" id="GO:0140469">
    <property type="term" value="P:GCN2-mediated signaling"/>
    <property type="evidence" value="ECO:0007669"/>
    <property type="project" value="TreeGrafter"/>
</dbReference>
<sequence>MNLTLDSFVKSSRPPEPVLTSQEVRDRGSLFVAHLYRASSVVEAQKCIKHLKHVVHGSKRATHEIAAWRCMVLKPGSTGLSGPDDFELKSGYDEDGEQWAGNRVLKVMQNHSVIDAVVIVSRWYGGILLGPARFTHIEICTEEVCRGYKRTEELRDCITTLTSLDDLLAHLRSQLNKGANSSGFSESSRFPSTDYSHVDLPKAKRLIAARENSIKSCKNLLAKQPSPT</sequence>
<dbReference type="InterPro" id="IPR001498">
    <property type="entry name" value="Impact_N"/>
</dbReference>
<dbReference type="SUPFAM" id="SSF54211">
    <property type="entry name" value="Ribosomal protein S5 domain 2-like"/>
    <property type="match status" value="1"/>
</dbReference>
<dbReference type="InterPro" id="IPR020568">
    <property type="entry name" value="Ribosomal_Su5_D2-typ_SF"/>
</dbReference>
<dbReference type="InterPro" id="IPR036956">
    <property type="entry name" value="Impact_N_sf"/>
</dbReference>
<accession>A0A0C2SZ12</accession>
<dbReference type="PANTHER" id="PTHR16301">
    <property type="entry name" value="IMPACT-RELATED"/>
    <property type="match status" value="1"/>
</dbReference>
<feature type="domain" description="Impact N-terminal" evidence="2">
    <location>
        <begin position="27"/>
        <end position="144"/>
    </location>
</feature>
<evidence type="ECO:0000259" key="2">
    <source>
        <dbReference type="Pfam" id="PF01205"/>
    </source>
</evidence>
<dbReference type="EMBL" id="KN818227">
    <property type="protein sequence ID" value="KIL68790.1"/>
    <property type="molecule type" value="Genomic_DNA"/>
</dbReference>
<dbReference type="GO" id="GO:0005737">
    <property type="term" value="C:cytoplasm"/>
    <property type="evidence" value="ECO:0007669"/>
    <property type="project" value="TreeGrafter"/>
</dbReference>
<evidence type="ECO:0000313" key="3">
    <source>
        <dbReference type="EMBL" id="KIL68790.1"/>
    </source>
</evidence>
<gene>
    <name evidence="3" type="ORF">M378DRAFT_21721</name>
</gene>
<dbReference type="Pfam" id="PF01205">
    <property type="entry name" value="Impact_N"/>
    <property type="match status" value="1"/>
</dbReference>
<dbReference type="Gene3D" id="3.30.230.30">
    <property type="entry name" value="Impact, N-terminal domain"/>
    <property type="match status" value="1"/>
</dbReference>